<evidence type="ECO:0000256" key="5">
    <source>
        <dbReference type="ARBA" id="ARBA00022692"/>
    </source>
</evidence>
<gene>
    <name evidence="11" type="ORF">CHR61_12945</name>
</gene>
<feature type="domain" description="PTS EIIC type-3" evidence="10">
    <location>
        <begin position="47"/>
        <end position="447"/>
    </location>
</feature>
<keyword evidence="2 8" id="KW-0813">Transport</keyword>
<evidence type="ECO:0000256" key="8">
    <source>
        <dbReference type="PIRNR" id="PIRNR006351"/>
    </source>
</evidence>
<protein>
    <recommendedName>
        <fullName evidence="8">Permease IIC component</fullName>
    </recommendedName>
</protein>
<dbReference type="NCBIfam" id="TIGR00410">
    <property type="entry name" value="lacE"/>
    <property type="match status" value="1"/>
</dbReference>
<evidence type="ECO:0000256" key="9">
    <source>
        <dbReference type="SAM" id="Phobius"/>
    </source>
</evidence>
<feature type="transmembrane region" description="Helical" evidence="9">
    <location>
        <begin position="284"/>
        <end position="300"/>
    </location>
</feature>
<dbReference type="GO" id="GO:1901264">
    <property type="term" value="P:carbohydrate derivative transport"/>
    <property type="evidence" value="ECO:0007669"/>
    <property type="project" value="TreeGrafter"/>
</dbReference>
<feature type="transmembrane region" description="Helical" evidence="9">
    <location>
        <begin position="141"/>
        <end position="160"/>
    </location>
</feature>
<keyword evidence="7 8" id="KW-0472">Membrane</keyword>
<dbReference type="PIRSF" id="PIRSF006351">
    <property type="entry name" value="PTS_EIIC-Cellobiose"/>
    <property type="match status" value="1"/>
</dbReference>
<feature type="transmembrane region" description="Helical" evidence="9">
    <location>
        <begin position="216"/>
        <end position="236"/>
    </location>
</feature>
<name>A0A2A7BAP3_9FIRM</name>
<evidence type="ECO:0000256" key="2">
    <source>
        <dbReference type="ARBA" id="ARBA00022448"/>
    </source>
</evidence>
<dbReference type="GO" id="GO:0005886">
    <property type="term" value="C:plasma membrane"/>
    <property type="evidence" value="ECO:0007669"/>
    <property type="project" value="UniProtKB-SubCell"/>
</dbReference>
<feature type="transmembrane region" description="Helical" evidence="9">
    <location>
        <begin position="104"/>
        <end position="129"/>
    </location>
</feature>
<feature type="transmembrane region" description="Helical" evidence="9">
    <location>
        <begin position="377"/>
        <end position="398"/>
    </location>
</feature>
<evidence type="ECO:0000256" key="6">
    <source>
        <dbReference type="ARBA" id="ARBA00022989"/>
    </source>
</evidence>
<dbReference type="GO" id="GO:0009401">
    <property type="term" value="P:phosphoenolpyruvate-dependent sugar phosphotransferase system"/>
    <property type="evidence" value="ECO:0007669"/>
    <property type="project" value="InterPro"/>
</dbReference>
<dbReference type="InterPro" id="IPR004796">
    <property type="entry name" value="PTS_IIC_cello"/>
</dbReference>
<feature type="transmembrane region" description="Helical" evidence="9">
    <location>
        <begin position="405"/>
        <end position="423"/>
    </location>
</feature>
<dbReference type="EMBL" id="NOUW01000034">
    <property type="protein sequence ID" value="PDX88446.1"/>
    <property type="molecule type" value="Genomic_DNA"/>
</dbReference>
<dbReference type="Pfam" id="PF02378">
    <property type="entry name" value="PTS_EIIC"/>
    <property type="match status" value="1"/>
</dbReference>
<comment type="function">
    <text evidence="8">The phosphoenolpyruvate-dependent sugar phosphotransferase system (PTS), a major carbohydrate active -transport system, catalyzes the phosphorylation of incoming sugar substrates concomitant with their translocation across the cell membrane.</text>
</comment>
<feature type="transmembrane region" description="Helical" evidence="9">
    <location>
        <begin position="429"/>
        <end position="448"/>
    </location>
</feature>
<dbReference type="PROSITE" id="PS51105">
    <property type="entry name" value="PTS_EIIC_TYPE_3"/>
    <property type="match status" value="1"/>
</dbReference>
<dbReference type="PANTHER" id="PTHR33989:SF4">
    <property type="entry name" value="PTS SYSTEM N,N'-DIACETYLCHITOBIOSE-SPECIFIC EIIC COMPONENT"/>
    <property type="match status" value="1"/>
</dbReference>
<dbReference type="AlphaFoldDB" id="A0A2A7BAP3"/>
<organism evidence="11 12">
    <name type="scientific">Faecalibacterium prausnitzii</name>
    <dbReference type="NCBI Taxonomy" id="853"/>
    <lineage>
        <taxon>Bacteria</taxon>
        <taxon>Bacillati</taxon>
        <taxon>Bacillota</taxon>
        <taxon>Clostridia</taxon>
        <taxon>Eubacteriales</taxon>
        <taxon>Oscillospiraceae</taxon>
        <taxon>Faecalibacterium</taxon>
    </lineage>
</organism>
<sequence length="470" mass="51598">MPDVIYFWCKEEKRICRAATFPKRSFQERRRNLPMTETKKNPIGQFIENTLVPISTAFAQNRYVRCIGTGSQNLMAIIMIGAVFNLLNSIQIDPYQSFIQATGIAAFLNAVYNACMNFMGVFMVFSVGYAGAKIFGHDEMAFNNGLMSLMSYLIMVPVATNEVGSTVVVLDYLGSHGVFLAFILGIMATKINIALVERNITIKMPAGVPENVTQCFTSIIPGAAIALVSSLLRGLFTLTPWGNVIDAVYALLQTPLANITGSLGGFIILLLLAQILWFFGVHGSYTVLAILYPLWFTYLPENTAAAAAGLPIPHMWNTSMYDFACNGGCGCTLGLVIVMFLFAKSKRYKEFSKIVLPCGIFNINEPLVYGMPLMLNFTMLIPFIVTPILSLVFAWAAITLGLMPCPTGLIGMNTMPIFIYGVIQGSWKIGIYQILMTIMSAAIWYPFFKAADNQAVAEEKAGAVAKQSEE</sequence>
<dbReference type="GO" id="GO:0008982">
    <property type="term" value="F:protein-N(PI)-phosphohistidine-sugar phosphotransferase activity"/>
    <property type="evidence" value="ECO:0007669"/>
    <property type="project" value="UniProtKB-UniRule"/>
</dbReference>
<feature type="transmembrane region" description="Helical" evidence="9">
    <location>
        <begin position="74"/>
        <end position="92"/>
    </location>
</feature>
<accession>A0A2A7BAP3</accession>
<evidence type="ECO:0000259" key="10">
    <source>
        <dbReference type="PROSITE" id="PS51105"/>
    </source>
</evidence>
<feature type="transmembrane region" description="Helical" evidence="9">
    <location>
        <begin position="256"/>
        <end position="277"/>
    </location>
</feature>
<comment type="subcellular location">
    <subcellularLocation>
        <location evidence="1">Cell membrane</location>
        <topology evidence="1">Multi-pass membrane protein</topology>
    </subcellularLocation>
</comment>
<dbReference type="InterPro" id="IPR003352">
    <property type="entry name" value="PTS_EIIC"/>
</dbReference>
<proteinExistence type="predicted"/>
<keyword evidence="4 8" id="KW-0762">Sugar transport</keyword>
<dbReference type="PANTHER" id="PTHR33989">
    <property type="match status" value="1"/>
</dbReference>
<feature type="transmembrane region" description="Helical" evidence="9">
    <location>
        <begin position="320"/>
        <end position="342"/>
    </location>
</feature>
<feature type="transmembrane region" description="Helical" evidence="9">
    <location>
        <begin position="172"/>
        <end position="195"/>
    </location>
</feature>
<keyword evidence="6 9" id="KW-1133">Transmembrane helix</keyword>
<evidence type="ECO:0000313" key="11">
    <source>
        <dbReference type="EMBL" id="PDX88446.1"/>
    </source>
</evidence>
<dbReference type="InterPro" id="IPR004501">
    <property type="entry name" value="PTS_EIIC_3"/>
</dbReference>
<comment type="caution">
    <text evidence="11">The sequence shown here is derived from an EMBL/GenBank/DDBJ whole genome shotgun (WGS) entry which is preliminary data.</text>
</comment>
<keyword evidence="5 9" id="KW-0812">Transmembrane</keyword>
<evidence type="ECO:0000256" key="7">
    <source>
        <dbReference type="ARBA" id="ARBA00023136"/>
    </source>
</evidence>
<evidence type="ECO:0000256" key="1">
    <source>
        <dbReference type="ARBA" id="ARBA00004651"/>
    </source>
</evidence>
<keyword evidence="3 8" id="KW-1003">Cell membrane</keyword>
<dbReference type="InterPro" id="IPR051088">
    <property type="entry name" value="PTS_Sugar-EIIC/EIIB"/>
</dbReference>
<evidence type="ECO:0000256" key="3">
    <source>
        <dbReference type="ARBA" id="ARBA00022475"/>
    </source>
</evidence>
<evidence type="ECO:0000256" key="4">
    <source>
        <dbReference type="ARBA" id="ARBA00022597"/>
    </source>
</evidence>
<evidence type="ECO:0000313" key="12">
    <source>
        <dbReference type="Proteomes" id="UP000220438"/>
    </source>
</evidence>
<reference evidence="11 12" key="1">
    <citation type="journal article" date="2017" name="Front. Microbiol.">
        <title>New Insights into the Diversity of the Genus Faecalibacterium.</title>
        <authorList>
            <person name="Benevides L."/>
            <person name="Burman S."/>
            <person name="Martin R."/>
            <person name="Robert V."/>
            <person name="Thomas M."/>
            <person name="Miquel S."/>
            <person name="Chain F."/>
            <person name="Sokol H."/>
            <person name="Bermudez-Humaran L.G."/>
            <person name="Morrison M."/>
            <person name="Langella P."/>
            <person name="Azevedo V.A."/>
            <person name="Chatel J.M."/>
            <person name="Soares S."/>
        </authorList>
    </citation>
    <scope>NUCLEOTIDE SEQUENCE [LARGE SCALE GENOMIC DNA]</scope>
    <source>
        <strain evidence="11 12">AHMP21</strain>
    </source>
</reference>
<dbReference type="Proteomes" id="UP000220438">
    <property type="component" value="Unassembled WGS sequence"/>
</dbReference>